<dbReference type="Gene3D" id="3.20.10.10">
    <property type="entry name" value="D-amino Acid Aminotransferase, subunit A, domain 2"/>
    <property type="match status" value="1"/>
</dbReference>
<dbReference type="InterPro" id="IPR043131">
    <property type="entry name" value="BCAT-like_N"/>
</dbReference>
<dbReference type="GO" id="GO:0009098">
    <property type="term" value="P:L-leucine biosynthetic process"/>
    <property type="evidence" value="ECO:0007669"/>
    <property type="project" value="UniProtKB-UniPathway"/>
</dbReference>
<evidence type="ECO:0000313" key="18">
    <source>
        <dbReference type="EMBL" id="OGB89130.1"/>
    </source>
</evidence>
<evidence type="ECO:0000256" key="12">
    <source>
        <dbReference type="ARBA" id="ARBA00048212"/>
    </source>
</evidence>
<comment type="catalytic activity">
    <reaction evidence="14 17">
        <text>L-leucine + 2-oxoglutarate = 4-methyl-2-oxopentanoate + L-glutamate</text>
        <dbReference type="Rhea" id="RHEA:18321"/>
        <dbReference type="ChEBI" id="CHEBI:16810"/>
        <dbReference type="ChEBI" id="CHEBI:17865"/>
        <dbReference type="ChEBI" id="CHEBI:29985"/>
        <dbReference type="ChEBI" id="CHEBI:57427"/>
        <dbReference type="EC" id="2.6.1.42"/>
    </reaction>
</comment>
<evidence type="ECO:0000256" key="6">
    <source>
        <dbReference type="ARBA" id="ARBA00009320"/>
    </source>
</evidence>
<reference evidence="18 19" key="1">
    <citation type="journal article" date="2016" name="Nat. Commun.">
        <title>Thousands of microbial genomes shed light on interconnected biogeochemical processes in an aquifer system.</title>
        <authorList>
            <person name="Anantharaman K."/>
            <person name="Brown C.T."/>
            <person name="Hug L.A."/>
            <person name="Sharon I."/>
            <person name="Castelle C.J."/>
            <person name="Probst A.J."/>
            <person name="Thomas B.C."/>
            <person name="Singh A."/>
            <person name="Wilkins M.J."/>
            <person name="Karaoz U."/>
            <person name="Brodie E.L."/>
            <person name="Williams K.H."/>
            <person name="Hubbard S.S."/>
            <person name="Banfield J.F."/>
        </authorList>
    </citation>
    <scope>NUCLEOTIDE SEQUENCE [LARGE SCALE GENOMIC DNA]</scope>
</reference>
<dbReference type="GO" id="GO:0052656">
    <property type="term" value="F:L-isoleucine-2-oxoglutarate transaminase activity"/>
    <property type="evidence" value="ECO:0007669"/>
    <property type="project" value="RHEA"/>
</dbReference>
<evidence type="ECO:0000256" key="14">
    <source>
        <dbReference type="ARBA" id="ARBA00049229"/>
    </source>
</evidence>
<dbReference type="Gene3D" id="3.30.470.10">
    <property type="match status" value="1"/>
</dbReference>
<dbReference type="GO" id="GO:0052654">
    <property type="term" value="F:L-leucine-2-oxoglutarate transaminase activity"/>
    <property type="evidence" value="ECO:0007669"/>
    <property type="project" value="RHEA"/>
</dbReference>
<dbReference type="PROSITE" id="PS00770">
    <property type="entry name" value="AA_TRANSFER_CLASS_4"/>
    <property type="match status" value="1"/>
</dbReference>
<dbReference type="InterPro" id="IPR001544">
    <property type="entry name" value="Aminotrans_IV"/>
</dbReference>
<evidence type="ECO:0000256" key="5">
    <source>
        <dbReference type="ARBA" id="ARBA00005072"/>
    </source>
</evidence>
<dbReference type="NCBIfam" id="TIGR01122">
    <property type="entry name" value="ilvE_I"/>
    <property type="match status" value="1"/>
</dbReference>
<dbReference type="InterPro" id="IPR018300">
    <property type="entry name" value="Aminotrans_IV_CS"/>
</dbReference>
<dbReference type="EMBL" id="METM01000029">
    <property type="protein sequence ID" value="OGB89130.1"/>
    <property type="molecule type" value="Genomic_DNA"/>
</dbReference>
<keyword evidence="9 17" id="KW-0808">Transferase</keyword>
<evidence type="ECO:0000256" key="11">
    <source>
        <dbReference type="ARBA" id="ARBA00023304"/>
    </source>
</evidence>
<name>A0A1F4PZU7_UNCSA</name>
<evidence type="ECO:0000256" key="9">
    <source>
        <dbReference type="ARBA" id="ARBA00022679"/>
    </source>
</evidence>
<evidence type="ECO:0000256" key="1">
    <source>
        <dbReference type="ARBA" id="ARBA00001933"/>
    </source>
</evidence>
<dbReference type="PANTHER" id="PTHR42743">
    <property type="entry name" value="AMINO-ACID AMINOTRANSFERASE"/>
    <property type="match status" value="1"/>
</dbReference>
<comment type="catalytic activity">
    <reaction evidence="13 17">
        <text>L-isoleucine + 2-oxoglutarate = (S)-3-methyl-2-oxopentanoate + L-glutamate</text>
        <dbReference type="Rhea" id="RHEA:24801"/>
        <dbReference type="ChEBI" id="CHEBI:16810"/>
        <dbReference type="ChEBI" id="CHEBI:29985"/>
        <dbReference type="ChEBI" id="CHEBI:35146"/>
        <dbReference type="ChEBI" id="CHEBI:58045"/>
        <dbReference type="EC" id="2.6.1.42"/>
    </reaction>
</comment>
<dbReference type="GO" id="GO:0009099">
    <property type="term" value="P:L-valine biosynthetic process"/>
    <property type="evidence" value="ECO:0007669"/>
    <property type="project" value="UniProtKB-UniPathway"/>
</dbReference>
<dbReference type="Pfam" id="PF01063">
    <property type="entry name" value="Aminotran_4"/>
    <property type="match status" value="1"/>
</dbReference>
<organism evidence="18 19">
    <name type="scientific">candidate division WOR-1 bacterium RIFCSPHIGHO2_01_FULL_53_15</name>
    <dbReference type="NCBI Taxonomy" id="1802564"/>
    <lineage>
        <taxon>Bacteria</taxon>
        <taxon>Bacillati</taxon>
        <taxon>Saganbacteria</taxon>
    </lineage>
</organism>
<dbReference type="UniPathway" id="UPA00047">
    <property type="reaction ID" value="UER00058"/>
</dbReference>
<dbReference type="PANTHER" id="PTHR42743:SF4">
    <property type="entry name" value="BRANCHED-CHAIN-AMINO-ACID AMINOTRANSFERASE-RELATED"/>
    <property type="match status" value="1"/>
</dbReference>
<dbReference type="InterPro" id="IPR033939">
    <property type="entry name" value="BCAT_family"/>
</dbReference>
<sequence length="304" mass="33966">MKYTFFKGKIVPFSEAKIGIMTHAFNYGTGVFEGIRGYWNAEKNQLFILKLKEHYERLARSTNLGLKSEMKYSVDELCAATVELAKKNGYKEDIYIRPIYYKSQEKIGLGLIGIEDDFCMFISPFGAYLDITKGIRVCVSNWWRISAQSVPQGAKITGTYINSSLAKAEALEKGFDEAILLSHEKTVAEGSGENLFMVKDGKLITPPLSETILPGITRVCVMELAANELGLKTIERQIKQNELYGADELFFCGTGAQISPIASVDDKLIKDGKVGLITKKLQTIYFKAARGDDPKYADWITPVY</sequence>
<comment type="similarity">
    <text evidence="6 15">Belongs to the class-IV pyridoxal-phosphate-dependent aminotransferase family.</text>
</comment>
<dbReference type="AlphaFoldDB" id="A0A1F4PZU7"/>
<comment type="pathway">
    <text evidence="5 17">Amino-acid biosynthesis; L-leucine biosynthesis; L-leucine from 3-methyl-2-oxobutanoate: step 4/4.</text>
</comment>
<evidence type="ECO:0000256" key="17">
    <source>
        <dbReference type="RuleBase" id="RU364094"/>
    </source>
</evidence>
<keyword evidence="10 16" id="KW-0663">Pyridoxal phosphate</keyword>
<keyword evidence="7 17" id="KW-0032">Aminotransferase</keyword>
<comment type="function">
    <text evidence="2 17">Acts on leucine, isoleucine and valine.</text>
</comment>
<dbReference type="InterPro" id="IPR036038">
    <property type="entry name" value="Aminotransferase-like"/>
</dbReference>
<evidence type="ECO:0000313" key="19">
    <source>
        <dbReference type="Proteomes" id="UP000178724"/>
    </source>
</evidence>
<comment type="pathway">
    <text evidence="4 17">Amino-acid biosynthesis; L-valine biosynthesis; L-valine from pyruvate: step 4/4.</text>
</comment>
<dbReference type="GO" id="GO:0009097">
    <property type="term" value="P:isoleucine biosynthetic process"/>
    <property type="evidence" value="ECO:0007669"/>
    <property type="project" value="UniProtKB-UniPathway"/>
</dbReference>
<dbReference type="SUPFAM" id="SSF56752">
    <property type="entry name" value="D-aminoacid aminotransferase-like PLP-dependent enzymes"/>
    <property type="match status" value="1"/>
</dbReference>
<keyword evidence="11 17" id="KW-0100">Branched-chain amino acid biosynthesis</keyword>
<comment type="pathway">
    <text evidence="3 17">Amino-acid biosynthesis; L-isoleucine biosynthesis; L-isoleucine from 2-oxobutanoate: step 4/4.</text>
</comment>
<evidence type="ECO:0000256" key="13">
    <source>
        <dbReference type="ARBA" id="ARBA00048798"/>
    </source>
</evidence>
<evidence type="ECO:0000256" key="4">
    <source>
        <dbReference type="ARBA" id="ARBA00004931"/>
    </source>
</evidence>
<dbReference type="InterPro" id="IPR005785">
    <property type="entry name" value="B_amino_transI"/>
</dbReference>
<comment type="catalytic activity">
    <reaction evidence="12 17">
        <text>L-valine + 2-oxoglutarate = 3-methyl-2-oxobutanoate + L-glutamate</text>
        <dbReference type="Rhea" id="RHEA:24813"/>
        <dbReference type="ChEBI" id="CHEBI:11851"/>
        <dbReference type="ChEBI" id="CHEBI:16810"/>
        <dbReference type="ChEBI" id="CHEBI:29985"/>
        <dbReference type="ChEBI" id="CHEBI:57762"/>
        <dbReference type="EC" id="2.6.1.42"/>
    </reaction>
</comment>
<proteinExistence type="inferred from homology"/>
<protein>
    <recommendedName>
        <fullName evidence="17">Branched-chain-amino-acid aminotransferase</fullName>
        <shortName evidence="17">BCAT</shortName>
        <ecNumber evidence="17">2.6.1.42</ecNumber>
    </recommendedName>
</protein>
<evidence type="ECO:0000256" key="15">
    <source>
        <dbReference type="RuleBase" id="RU004106"/>
    </source>
</evidence>
<accession>A0A1F4PZU7</accession>
<dbReference type="GO" id="GO:0052655">
    <property type="term" value="F:L-valine-2-oxoglutarate transaminase activity"/>
    <property type="evidence" value="ECO:0007669"/>
    <property type="project" value="RHEA"/>
</dbReference>
<dbReference type="Proteomes" id="UP000178724">
    <property type="component" value="Unassembled WGS sequence"/>
</dbReference>
<evidence type="ECO:0000256" key="7">
    <source>
        <dbReference type="ARBA" id="ARBA00022576"/>
    </source>
</evidence>
<dbReference type="InterPro" id="IPR043132">
    <property type="entry name" value="BCAT-like_C"/>
</dbReference>
<dbReference type="CDD" id="cd01557">
    <property type="entry name" value="BCAT_beta_family"/>
    <property type="match status" value="1"/>
</dbReference>
<evidence type="ECO:0000256" key="3">
    <source>
        <dbReference type="ARBA" id="ARBA00004824"/>
    </source>
</evidence>
<comment type="caution">
    <text evidence="18">The sequence shown here is derived from an EMBL/GenBank/DDBJ whole genome shotgun (WGS) entry which is preliminary data.</text>
</comment>
<dbReference type="FunFam" id="3.20.10.10:FF:000002">
    <property type="entry name" value="D-alanine aminotransferase"/>
    <property type="match status" value="1"/>
</dbReference>
<comment type="cofactor">
    <cofactor evidence="1 16">
        <name>pyridoxal 5'-phosphate</name>
        <dbReference type="ChEBI" id="CHEBI:597326"/>
    </cofactor>
</comment>
<evidence type="ECO:0000256" key="10">
    <source>
        <dbReference type="ARBA" id="ARBA00022898"/>
    </source>
</evidence>
<keyword evidence="8 17" id="KW-0028">Amino-acid biosynthesis</keyword>
<dbReference type="EC" id="2.6.1.42" evidence="17"/>
<evidence type="ECO:0000256" key="16">
    <source>
        <dbReference type="RuleBase" id="RU004516"/>
    </source>
</evidence>
<evidence type="ECO:0000256" key="8">
    <source>
        <dbReference type="ARBA" id="ARBA00022605"/>
    </source>
</evidence>
<dbReference type="UniPathway" id="UPA00049">
    <property type="reaction ID" value="UER00062"/>
</dbReference>
<dbReference type="UniPathway" id="UPA00048">
    <property type="reaction ID" value="UER00073"/>
</dbReference>
<dbReference type="NCBIfam" id="NF005146">
    <property type="entry name" value="PRK06606.1"/>
    <property type="match status" value="1"/>
</dbReference>
<gene>
    <name evidence="17" type="primary">ilvE</name>
    <name evidence="18" type="ORF">A2625_02275</name>
</gene>
<dbReference type="InterPro" id="IPR050571">
    <property type="entry name" value="Class-IV_PLP-Dep_Aminotrnsfr"/>
</dbReference>
<evidence type="ECO:0000256" key="2">
    <source>
        <dbReference type="ARBA" id="ARBA00003109"/>
    </source>
</evidence>